<gene>
    <name evidence="1" type="ORF">RBSH_02044</name>
</gene>
<evidence type="ECO:0000313" key="1">
    <source>
        <dbReference type="EMBL" id="EKK02629.1"/>
    </source>
</evidence>
<evidence type="ECO:0000313" key="2">
    <source>
        <dbReference type="Proteomes" id="UP000007993"/>
    </source>
</evidence>
<accession>K5DIG1</accession>
<dbReference type="EMBL" id="AMCW01000052">
    <property type="protein sequence ID" value="EKK02629.1"/>
    <property type="molecule type" value="Genomic_DNA"/>
</dbReference>
<proteinExistence type="predicted"/>
<dbReference type="Proteomes" id="UP000007993">
    <property type="component" value="Unassembled WGS sequence"/>
</dbReference>
<sequence>MTQNELTKLTRAAFNDMCRDFSNALTDRGFTKTKTRLWVRISHGTIDVISLFREGSSYGAPIGGRLDIRINASNRKPGDTSEFLALIGPQSDVARTRAGKYHLAFNVKSRHMYDRCLTDLVRFTDDECEPWFREIHNSTDGESLDISDETRKALGIKPSLWPHRGT</sequence>
<protein>
    <submittedName>
        <fullName evidence="1">Uncharacterized protein</fullName>
    </submittedName>
</protein>
<comment type="caution">
    <text evidence="1">The sequence shown here is derived from an EMBL/GenBank/DDBJ whole genome shotgun (WGS) entry which is preliminary data.</text>
</comment>
<name>K5DIG1_RHOBT</name>
<organism evidence="1 2">
    <name type="scientific">Rhodopirellula baltica SH28</name>
    <dbReference type="NCBI Taxonomy" id="993517"/>
    <lineage>
        <taxon>Bacteria</taxon>
        <taxon>Pseudomonadati</taxon>
        <taxon>Planctomycetota</taxon>
        <taxon>Planctomycetia</taxon>
        <taxon>Pirellulales</taxon>
        <taxon>Pirellulaceae</taxon>
        <taxon>Rhodopirellula</taxon>
    </lineage>
</organism>
<dbReference type="RefSeq" id="WP_007331867.1">
    <property type="nucleotide sequence ID" value="NZ_AMCW01000052.1"/>
</dbReference>
<dbReference type="PATRIC" id="fig|993517.3.peg.2212"/>
<dbReference type="AlphaFoldDB" id="K5DIG1"/>
<reference evidence="1 2" key="1">
    <citation type="journal article" date="2013" name="Mar. Genomics">
        <title>Expression of sulfatases in Rhodopirellula baltica and the diversity of sulfatases in the genus Rhodopirellula.</title>
        <authorList>
            <person name="Wegner C.E."/>
            <person name="Richter-Heitmann T."/>
            <person name="Klindworth A."/>
            <person name="Klockow C."/>
            <person name="Richter M."/>
            <person name="Achstetter T."/>
            <person name="Glockner F.O."/>
            <person name="Harder J."/>
        </authorList>
    </citation>
    <scope>NUCLEOTIDE SEQUENCE [LARGE SCALE GENOMIC DNA]</scope>
    <source>
        <strain evidence="1 2">SH28</strain>
    </source>
</reference>